<evidence type="ECO:0000256" key="1">
    <source>
        <dbReference type="ARBA" id="ARBA00022741"/>
    </source>
</evidence>
<dbReference type="PANTHER" id="PTHR24347">
    <property type="entry name" value="SERINE/THREONINE-PROTEIN KINASE"/>
    <property type="match status" value="1"/>
</dbReference>
<feature type="region of interest" description="Disordered" evidence="3">
    <location>
        <begin position="350"/>
        <end position="387"/>
    </location>
</feature>
<feature type="compositionally biased region" description="Polar residues" evidence="3">
    <location>
        <begin position="883"/>
        <end position="894"/>
    </location>
</feature>
<feature type="domain" description="Protein kinase" evidence="4">
    <location>
        <begin position="35"/>
        <end position="313"/>
    </location>
</feature>
<proteinExistence type="predicted"/>
<dbReference type="InterPro" id="IPR008271">
    <property type="entry name" value="Ser/Thr_kinase_AS"/>
</dbReference>
<dbReference type="CDD" id="cd05117">
    <property type="entry name" value="STKc_CAMK"/>
    <property type="match status" value="1"/>
</dbReference>
<evidence type="ECO:0000313" key="5">
    <source>
        <dbReference type="EMBL" id="KXS18367.1"/>
    </source>
</evidence>
<dbReference type="Proteomes" id="UP000070544">
    <property type="component" value="Unassembled WGS sequence"/>
</dbReference>
<dbReference type="InterPro" id="IPR011009">
    <property type="entry name" value="Kinase-like_dom_sf"/>
</dbReference>
<protein>
    <submittedName>
        <fullName evidence="5">Pkinase-domain-containing protein</fullName>
    </submittedName>
</protein>
<dbReference type="PROSITE" id="PS00108">
    <property type="entry name" value="PROTEIN_KINASE_ST"/>
    <property type="match status" value="1"/>
</dbReference>
<evidence type="ECO:0000259" key="4">
    <source>
        <dbReference type="PROSITE" id="PS50011"/>
    </source>
</evidence>
<feature type="compositionally biased region" description="Polar residues" evidence="3">
    <location>
        <begin position="798"/>
        <end position="816"/>
    </location>
</feature>
<dbReference type="Pfam" id="PF00069">
    <property type="entry name" value="Pkinase"/>
    <property type="match status" value="1"/>
</dbReference>
<dbReference type="EMBL" id="KQ965742">
    <property type="protein sequence ID" value="KXS18367.1"/>
    <property type="molecule type" value="Genomic_DNA"/>
</dbReference>
<feature type="region of interest" description="Disordered" evidence="3">
    <location>
        <begin position="399"/>
        <end position="471"/>
    </location>
</feature>
<feature type="region of interest" description="Disordered" evidence="3">
    <location>
        <begin position="881"/>
        <end position="916"/>
    </location>
</feature>
<feature type="region of interest" description="Disordered" evidence="3">
    <location>
        <begin position="560"/>
        <end position="620"/>
    </location>
</feature>
<dbReference type="PROSITE" id="PS50011">
    <property type="entry name" value="PROTEIN_KINASE_DOM"/>
    <property type="match status" value="1"/>
</dbReference>
<feature type="compositionally biased region" description="Low complexity" evidence="3">
    <location>
        <begin position="439"/>
        <end position="460"/>
    </location>
</feature>
<keyword evidence="5" id="KW-0418">Kinase</keyword>
<evidence type="ECO:0000313" key="6">
    <source>
        <dbReference type="Proteomes" id="UP000070544"/>
    </source>
</evidence>
<sequence length="916" mass="97985">MASFFGRVFGHKDTKDVARSSGKNDLVFQEKSKEYKEIRLLGEGSQGTVKLALHVPSKRHVAIKSIRKAAPGLFSRQTAAPVAKDESTGIPKECEILSKIRHPHVVELIEWFESRTHYHLVFELATGGELFDRILERGSFTEKDAAVIVATVLSAVAFLHDHDIVHRDLKLQNLMFKDPSADSSLCIVDFGFATRLPSPGNNGKGNSELLKTMLGTIHTRAPEIFLDIPYKGKPVDMWAIGCIAYTLLCGYSPFHDAMDMGDLLDRVTHCRYTFDPSHWSAVTPAAQSFIRGILRLSPDKRLSAHDALNHDWIRSMVPGEYLEYLEMVNEECWCREKGLPYGSISAVPGSSSLGISVDDDDDEGLEFNAIGRPPRDVGPTPRGMDAEVPSKMETTAVAPPVSAEALSQPSSAPALPGDEDMAPIEIPKPTPTAAAAVHSRVSSLPPLSSSLSRQLLSSSSKTPEQMQSALGTAVPEEVIANQSPALSTPPLPGSVSISTPPLQALRPPVGRTVLELASGTPPSAFHTFIDTSPRRVPSYPSAPLLTANLVSLSNIMATGQSAQDGVDPSLTAGIGSPPQSPSTPEPNFDTVPETTAAGIPIPNRRQTVTPPITREGSSLGQQFSLRDLREFQALASGSSIPPASGGLPSSLGAQHPSLPSGYFIGRGGSISPHAGLRRRGTPETISSIRRNNSIDRLDGVPFHASTPPSSSPLAMASAAERTNVRRVPSLANALSNSSASISRLTGTPPLTVGSVRDGTLVPMVGTIAPNGHITESPDSESSRYLKEYAFEPLRSEPLASSSPQLHRGDSQLSLSSGKSVKSARILDIVDILEGDSPSRRGETNLVGTADAIRRYRRTTEEVRSSSLAKSSWMDRARLAVSEGHSNTDGMTNGASEGVDAPHPEKEVREKDVEQST</sequence>
<evidence type="ECO:0000256" key="2">
    <source>
        <dbReference type="ARBA" id="ARBA00022840"/>
    </source>
</evidence>
<dbReference type="AlphaFoldDB" id="A0A139ANN5"/>
<organism evidence="5 6">
    <name type="scientific">Gonapodya prolifera (strain JEL478)</name>
    <name type="common">Monoblepharis prolifera</name>
    <dbReference type="NCBI Taxonomy" id="1344416"/>
    <lineage>
        <taxon>Eukaryota</taxon>
        <taxon>Fungi</taxon>
        <taxon>Fungi incertae sedis</taxon>
        <taxon>Chytridiomycota</taxon>
        <taxon>Chytridiomycota incertae sedis</taxon>
        <taxon>Monoblepharidomycetes</taxon>
        <taxon>Monoblepharidales</taxon>
        <taxon>Gonapodyaceae</taxon>
        <taxon>Gonapodya</taxon>
    </lineage>
</organism>
<feature type="compositionally biased region" description="Low complexity" evidence="3">
    <location>
        <begin position="704"/>
        <end position="719"/>
    </location>
</feature>
<gene>
    <name evidence="5" type="ORF">M427DRAFT_67796</name>
</gene>
<dbReference type="GO" id="GO:0004672">
    <property type="term" value="F:protein kinase activity"/>
    <property type="evidence" value="ECO:0007669"/>
    <property type="project" value="InterPro"/>
</dbReference>
<feature type="region of interest" description="Disordered" evidence="3">
    <location>
        <begin position="671"/>
        <end position="720"/>
    </location>
</feature>
<keyword evidence="6" id="KW-1185">Reference proteome</keyword>
<reference evidence="5 6" key="1">
    <citation type="journal article" date="2015" name="Genome Biol. Evol.">
        <title>Phylogenomic analyses indicate that early fungi evolved digesting cell walls of algal ancestors of land plants.</title>
        <authorList>
            <person name="Chang Y."/>
            <person name="Wang S."/>
            <person name="Sekimoto S."/>
            <person name="Aerts A.L."/>
            <person name="Choi C."/>
            <person name="Clum A."/>
            <person name="LaButti K.M."/>
            <person name="Lindquist E.A."/>
            <person name="Yee Ngan C."/>
            <person name="Ohm R.A."/>
            <person name="Salamov A.A."/>
            <person name="Grigoriev I.V."/>
            <person name="Spatafora J.W."/>
            <person name="Berbee M.L."/>
        </authorList>
    </citation>
    <scope>NUCLEOTIDE SEQUENCE [LARGE SCALE GENOMIC DNA]</scope>
    <source>
        <strain evidence="5 6">JEL478</strain>
    </source>
</reference>
<evidence type="ECO:0000256" key="3">
    <source>
        <dbReference type="SAM" id="MobiDB-lite"/>
    </source>
</evidence>
<feature type="compositionally biased region" description="Polar residues" evidence="3">
    <location>
        <begin position="461"/>
        <end position="470"/>
    </location>
</feature>
<keyword evidence="5" id="KW-0808">Transferase</keyword>
<dbReference type="FunFam" id="1.10.510.10:FF:000571">
    <property type="entry name" value="Maternal embryonic leucine zipper kinase"/>
    <property type="match status" value="1"/>
</dbReference>
<accession>A0A139ANN5</accession>
<dbReference type="OMA" id="RINREYV"/>
<feature type="compositionally biased region" description="Polar residues" evidence="3">
    <location>
        <begin position="604"/>
        <end position="620"/>
    </location>
</feature>
<dbReference type="SUPFAM" id="SSF56112">
    <property type="entry name" value="Protein kinase-like (PK-like)"/>
    <property type="match status" value="1"/>
</dbReference>
<dbReference type="GO" id="GO:0005524">
    <property type="term" value="F:ATP binding"/>
    <property type="evidence" value="ECO:0007669"/>
    <property type="project" value="UniProtKB-KW"/>
</dbReference>
<keyword evidence="2" id="KW-0067">ATP-binding</keyword>
<keyword evidence="1" id="KW-0547">Nucleotide-binding</keyword>
<dbReference type="SMART" id="SM00220">
    <property type="entry name" value="S_TKc"/>
    <property type="match status" value="1"/>
</dbReference>
<dbReference type="STRING" id="1344416.A0A139ANN5"/>
<dbReference type="Gene3D" id="1.10.510.10">
    <property type="entry name" value="Transferase(Phosphotransferase) domain 1"/>
    <property type="match status" value="1"/>
</dbReference>
<feature type="region of interest" description="Disordered" evidence="3">
    <location>
        <begin position="795"/>
        <end position="816"/>
    </location>
</feature>
<dbReference type="OrthoDB" id="40902at2759"/>
<feature type="compositionally biased region" description="Basic and acidic residues" evidence="3">
    <location>
        <begin position="899"/>
        <end position="916"/>
    </location>
</feature>
<dbReference type="InterPro" id="IPR000719">
    <property type="entry name" value="Prot_kinase_dom"/>
</dbReference>
<name>A0A139ANN5_GONPJ</name>